<sequence>MHIPTEKMSDPSRQDQIERGLLTFHCARAKSVPGEIVGWPEGSEDTRSAGLVVDQRESTRCQGYRAERTRKSERRCAHLLQRRILLSTVVAPSLQWSLPRANLDIPLQFLVSLPAA</sequence>
<dbReference type="InParanoid" id="A0A067PVH3"/>
<dbReference type="EMBL" id="KL197726">
    <property type="protein sequence ID" value="KDQ55282.1"/>
    <property type="molecule type" value="Genomic_DNA"/>
</dbReference>
<dbReference type="HOGENOM" id="CLU_2097216_0_0_1"/>
<keyword evidence="2" id="KW-1185">Reference proteome</keyword>
<dbReference type="AlphaFoldDB" id="A0A067PVH3"/>
<name>A0A067PVH3_9AGAM</name>
<evidence type="ECO:0000313" key="2">
    <source>
        <dbReference type="Proteomes" id="UP000027265"/>
    </source>
</evidence>
<accession>A0A067PVH3</accession>
<protein>
    <submittedName>
        <fullName evidence="1">Uncharacterized protein</fullName>
    </submittedName>
</protein>
<dbReference type="Proteomes" id="UP000027265">
    <property type="component" value="Unassembled WGS sequence"/>
</dbReference>
<organism evidence="1 2">
    <name type="scientific">Jaapia argillacea MUCL 33604</name>
    <dbReference type="NCBI Taxonomy" id="933084"/>
    <lineage>
        <taxon>Eukaryota</taxon>
        <taxon>Fungi</taxon>
        <taxon>Dikarya</taxon>
        <taxon>Basidiomycota</taxon>
        <taxon>Agaricomycotina</taxon>
        <taxon>Agaricomycetes</taxon>
        <taxon>Agaricomycetidae</taxon>
        <taxon>Jaapiales</taxon>
        <taxon>Jaapiaceae</taxon>
        <taxon>Jaapia</taxon>
    </lineage>
</organism>
<reference evidence="2" key="1">
    <citation type="journal article" date="2014" name="Proc. Natl. Acad. Sci. U.S.A.">
        <title>Extensive sampling of basidiomycete genomes demonstrates inadequacy of the white-rot/brown-rot paradigm for wood decay fungi.</title>
        <authorList>
            <person name="Riley R."/>
            <person name="Salamov A.A."/>
            <person name="Brown D.W."/>
            <person name="Nagy L.G."/>
            <person name="Floudas D."/>
            <person name="Held B.W."/>
            <person name="Levasseur A."/>
            <person name="Lombard V."/>
            <person name="Morin E."/>
            <person name="Otillar R."/>
            <person name="Lindquist E.A."/>
            <person name="Sun H."/>
            <person name="LaButti K.M."/>
            <person name="Schmutz J."/>
            <person name="Jabbour D."/>
            <person name="Luo H."/>
            <person name="Baker S.E."/>
            <person name="Pisabarro A.G."/>
            <person name="Walton J.D."/>
            <person name="Blanchette R.A."/>
            <person name="Henrissat B."/>
            <person name="Martin F."/>
            <person name="Cullen D."/>
            <person name="Hibbett D.S."/>
            <person name="Grigoriev I.V."/>
        </authorList>
    </citation>
    <scope>NUCLEOTIDE SEQUENCE [LARGE SCALE GENOMIC DNA]</scope>
    <source>
        <strain evidence="2">MUCL 33604</strain>
    </source>
</reference>
<proteinExistence type="predicted"/>
<gene>
    <name evidence="1" type="ORF">JAAARDRAFT_346566</name>
</gene>
<evidence type="ECO:0000313" key="1">
    <source>
        <dbReference type="EMBL" id="KDQ55282.1"/>
    </source>
</evidence>